<dbReference type="Gene3D" id="3.40.50.1820">
    <property type="entry name" value="alpha/beta hydrolase"/>
    <property type="match status" value="1"/>
</dbReference>
<accession>A0A803KP64</accession>
<dbReference type="InterPro" id="IPR029058">
    <property type="entry name" value="AB_hydrolase_fold"/>
</dbReference>
<dbReference type="Pfam" id="PF00561">
    <property type="entry name" value="Abhydrolase_1"/>
    <property type="match status" value="1"/>
</dbReference>
<feature type="domain" description="AB hydrolase-1" evidence="1">
    <location>
        <begin position="91"/>
        <end position="256"/>
    </location>
</feature>
<name>A0A803KP64_CHEQI</name>
<dbReference type="GO" id="GO:0005783">
    <property type="term" value="C:endoplasmic reticulum"/>
    <property type="evidence" value="ECO:0007669"/>
    <property type="project" value="EnsemblPlants"/>
</dbReference>
<reference evidence="2" key="1">
    <citation type="journal article" date="2017" name="Nature">
        <title>The genome of Chenopodium quinoa.</title>
        <authorList>
            <person name="Jarvis D.E."/>
            <person name="Ho Y.S."/>
            <person name="Lightfoot D.J."/>
            <person name="Schmoeckel S.M."/>
            <person name="Li B."/>
            <person name="Borm T.J.A."/>
            <person name="Ohyanagi H."/>
            <person name="Mineta K."/>
            <person name="Michell C.T."/>
            <person name="Saber N."/>
            <person name="Kharbatia N.M."/>
            <person name="Rupper R.R."/>
            <person name="Sharp A.R."/>
            <person name="Dally N."/>
            <person name="Boughton B.A."/>
            <person name="Woo Y.H."/>
            <person name="Gao G."/>
            <person name="Schijlen E.G.W.M."/>
            <person name="Guo X."/>
            <person name="Momin A.A."/>
            <person name="Negrao S."/>
            <person name="Al-Babili S."/>
            <person name="Gehring C."/>
            <person name="Roessner U."/>
            <person name="Jung C."/>
            <person name="Murphy K."/>
            <person name="Arold S.T."/>
            <person name="Gojobori T."/>
            <person name="van der Linden C.G."/>
            <person name="van Loo E.N."/>
            <person name="Jellen E.N."/>
            <person name="Maughan P.J."/>
            <person name="Tester M."/>
        </authorList>
    </citation>
    <scope>NUCLEOTIDE SEQUENCE [LARGE SCALE GENOMIC DNA]</scope>
    <source>
        <strain evidence="2">cv. PI 614886</strain>
    </source>
</reference>
<dbReference type="EnsemblPlants" id="AUR62000820-RA">
    <property type="protein sequence ID" value="AUR62000820-RA:cds"/>
    <property type="gene ID" value="AUR62000820"/>
</dbReference>
<dbReference type="GO" id="GO:0009733">
    <property type="term" value="P:response to auxin"/>
    <property type="evidence" value="ECO:0007669"/>
    <property type="project" value="EnsemblPlants"/>
</dbReference>
<dbReference type="GO" id="GO:0009926">
    <property type="term" value="P:auxin polar transport"/>
    <property type="evidence" value="ECO:0007669"/>
    <property type="project" value="EnsemblPlants"/>
</dbReference>
<dbReference type="GO" id="GO:0009612">
    <property type="term" value="P:response to mechanical stimulus"/>
    <property type="evidence" value="ECO:0007669"/>
    <property type="project" value="EnsemblPlants"/>
</dbReference>
<evidence type="ECO:0000313" key="3">
    <source>
        <dbReference type="Proteomes" id="UP000596660"/>
    </source>
</evidence>
<sequence length="480" mass="52523">MVVRSCWWSATSCSGAVGGSVGLVGARCNVAVEVEVWVELGDVGESRGVAVVRCCGDHYSKGRTIKVQINPNEPPIEVFSYSQGPRSSENVLIVHGLGCSSFTFKRVIDDLGSNGFFGVAIDLPGSGFSDKTVERESEVVREAGILEKFSEMYEEIKEKGLFWGFDNLIENGHLPYQEVRIRVSKQKIVEPLELGSQELGRVLGQVIDSMGLAPLHLVLHDSALVMGANWVAENAGLLRSLTLIDTMPRGTALPLWALQVPLIRDVVLRVDSVFGRLMGSCCSKSFQGSSLEAHRVLLKGRDGRETIVGVGRNLNQSFDLAQWASMDGVKGLPMQVLWSGSWSEDWNEEGKRVAEVVSQAKFIKHSGGRWPQGPSTMPKINLGEKAMLPCHDPLLLAAPSTAHLWHGHVPPLDDTSSEVAENIISLISSLPKTERKAADEPLPEHIQKMLDEAKIFYRASILSMYSVFRLLGILDFPAPD</sequence>
<evidence type="ECO:0000259" key="1">
    <source>
        <dbReference type="Pfam" id="PF00561"/>
    </source>
</evidence>
<evidence type="ECO:0000313" key="2">
    <source>
        <dbReference type="EnsemblPlants" id="AUR62000820-RA:cds"/>
    </source>
</evidence>
<protein>
    <recommendedName>
        <fullName evidence="1">AB hydrolase-1 domain-containing protein</fullName>
    </recommendedName>
</protein>
<organism evidence="2 3">
    <name type="scientific">Chenopodium quinoa</name>
    <name type="common">Quinoa</name>
    <dbReference type="NCBI Taxonomy" id="63459"/>
    <lineage>
        <taxon>Eukaryota</taxon>
        <taxon>Viridiplantae</taxon>
        <taxon>Streptophyta</taxon>
        <taxon>Embryophyta</taxon>
        <taxon>Tracheophyta</taxon>
        <taxon>Spermatophyta</taxon>
        <taxon>Magnoliopsida</taxon>
        <taxon>eudicotyledons</taxon>
        <taxon>Gunneridae</taxon>
        <taxon>Pentapetalae</taxon>
        <taxon>Caryophyllales</taxon>
        <taxon>Chenopodiaceae</taxon>
        <taxon>Chenopodioideae</taxon>
        <taxon>Atripliceae</taxon>
        <taxon>Chenopodium</taxon>
    </lineage>
</organism>
<proteinExistence type="predicted"/>
<keyword evidence="3" id="KW-1185">Reference proteome</keyword>
<dbReference type="Proteomes" id="UP000596660">
    <property type="component" value="Unplaced"/>
</dbReference>
<dbReference type="InterPro" id="IPR000073">
    <property type="entry name" value="AB_hydrolase_1"/>
</dbReference>
<dbReference type="Gramene" id="AUR62000820-RA">
    <property type="protein sequence ID" value="AUR62000820-RA:cds"/>
    <property type="gene ID" value="AUR62000820"/>
</dbReference>
<reference evidence="2" key="2">
    <citation type="submission" date="2021-03" db="UniProtKB">
        <authorList>
            <consortium name="EnsemblPlants"/>
        </authorList>
    </citation>
    <scope>IDENTIFICATION</scope>
</reference>
<dbReference type="AlphaFoldDB" id="A0A803KP64"/>
<dbReference type="SUPFAM" id="SSF53474">
    <property type="entry name" value="alpha/beta-Hydrolases"/>
    <property type="match status" value="1"/>
</dbReference>